<dbReference type="Proteomes" id="UP001157461">
    <property type="component" value="Unassembled WGS sequence"/>
</dbReference>
<evidence type="ECO:0000313" key="3">
    <source>
        <dbReference type="Proteomes" id="UP001157461"/>
    </source>
</evidence>
<dbReference type="EMBL" id="JAPDIQ010000006">
    <property type="protein sequence ID" value="MDH4764286.1"/>
    <property type="molecule type" value="Genomic_DNA"/>
</dbReference>
<feature type="transmembrane region" description="Helical" evidence="1">
    <location>
        <begin position="15"/>
        <end position="34"/>
    </location>
</feature>
<comment type="caution">
    <text evidence="2">The sequence shown here is derived from an EMBL/GenBank/DDBJ whole genome shotgun (WGS) entry which is preliminary data.</text>
</comment>
<organism evidence="2 3">
    <name type="scientific">Pseudomonas flavocrustae</name>
    <dbReference type="NCBI Taxonomy" id="2991719"/>
    <lineage>
        <taxon>Bacteria</taxon>
        <taxon>Pseudomonadati</taxon>
        <taxon>Pseudomonadota</taxon>
        <taxon>Gammaproteobacteria</taxon>
        <taxon>Pseudomonadales</taxon>
        <taxon>Pseudomonadaceae</taxon>
        <taxon>Pseudomonas</taxon>
    </lineage>
</organism>
<keyword evidence="3" id="KW-1185">Reference proteome</keyword>
<feature type="transmembrane region" description="Helical" evidence="1">
    <location>
        <begin position="206"/>
        <end position="226"/>
    </location>
</feature>
<keyword evidence="1" id="KW-0472">Membrane</keyword>
<accession>A0ABT6IIJ0</accession>
<name>A0ABT6IIJ0_9PSED</name>
<keyword evidence="1" id="KW-0812">Transmembrane</keyword>
<evidence type="ECO:0000256" key="1">
    <source>
        <dbReference type="SAM" id="Phobius"/>
    </source>
</evidence>
<dbReference type="RefSeq" id="WP_280309444.1">
    <property type="nucleotide sequence ID" value="NZ_JAPDIQ010000006.1"/>
</dbReference>
<evidence type="ECO:0000313" key="2">
    <source>
        <dbReference type="EMBL" id="MDH4764286.1"/>
    </source>
</evidence>
<reference evidence="2 3" key="1">
    <citation type="submission" date="2022-10" db="EMBL/GenBank/DDBJ databases">
        <title>A novel Pseudomonas species, isolated from Passiflora incarnata leaves.</title>
        <authorList>
            <person name="Cueva-Yesquen L.G."/>
            <person name="Fantinatti-Garboggini F."/>
        </authorList>
    </citation>
    <scope>NUCLEOTIDE SEQUENCE [LARGE SCALE GENOMIC DNA]</scope>
    <source>
        <strain evidence="2 3">CBMAI 2609</strain>
    </source>
</reference>
<feature type="transmembrane region" description="Helical" evidence="1">
    <location>
        <begin position="238"/>
        <end position="258"/>
    </location>
</feature>
<gene>
    <name evidence="2" type="ORF">OMP44_15455</name>
</gene>
<protein>
    <recommendedName>
        <fullName evidence="4">Permease</fullName>
    </recommendedName>
</protein>
<sequence length="278" mass="30416">MGWLKWSFDLISQGWFGSAVGLVGIGAALLTYLFSRQRKRISYSYSGRTLLGANHQDLPEEISVTYEGRQINKLSRIVFIFWNSGEKIVVGDDIVKADPVRFDFGEEGVILSASVISQSRPVIGAQVKISDHHDMVFIDFDFLDPNDGVVIEVLHSGPRGEFSIYGTVKGLPKGLTDMGKTLRMSEGIFTAGISRAVSGMFATRNLGWMSIFFGGVFSCAALFLPAEVWTRKVDAAPAALIGSMAAIYLASGLFILYVTRRKYPKSLIVDGVDRLGPS</sequence>
<evidence type="ECO:0008006" key="4">
    <source>
        <dbReference type="Google" id="ProtNLM"/>
    </source>
</evidence>
<proteinExistence type="predicted"/>
<keyword evidence="1" id="KW-1133">Transmembrane helix</keyword>